<comment type="caution">
    <text evidence="1">The sequence shown here is derived from an EMBL/GenBank/DDBJ whole genome shotgun (WGS) entry which is preliminary data.</text>
</comment>
<keyword evidence="2" id="KW-1185">Reference proteome</keyword>
<evidence type="ECO:0000313" key="2">
    <source>
        <dbReference type="Proteomes" id="UP000683925"/>
    </source>
</evidence>
<dbReference type="AlphaFoldDB" id="A0A8S1XAM5"/>
<accession>A0A8S1XAM5</accession>
<name>A0A8S1XAM5_PAROT</name>
<reference evidence="1" key="1">
    <citation type="submission" date="2021-01" db="EMBL/GenBank/DDBJ databases">
        <authorList>
            <consortium name="Genoscope - CEA"/>
            <person name="William W."/>
        </authorList>
    </citation>
    <scope>NUCLEOTIDE SEQUENCE</scope>
</reference>
<dbReference type="EMBL" id="CAJJDP010000116">
    <property type="protein sequence ID" value="CAD8198100.1"/>
    <property type="molecule type" value="Genomic_DNA"/>
</dbReference>
<sequence length="44" mass="4905">MFSLNQVQILQMGIEESAQSLKFLIKTYASIVKASSLNGLIKFN</sequence>
<protein>
    <submittedName>
        <fullName evidence="1">Uncharacterized protein</fullName>
    </submittedName>
</protein>
<evidence type="ECO:0000313" key="1">
    <source>
        <dbReference type="EMBL" id="CAD8198100.1"/>
    </source>
</evidence>
<organism evidence="1 2">
    <name type="scientific">Paramecium octaurelia</name>
    <dbReference type="NCBI Taxonomy" id="43137"/>
    <lineage>
        <taxon>Eukaryota</taxon>
        <taxon>Sar</taxon>
        <taxon>Alveolata</taxon>
        <taxon>Ciliophora</taxon>
        <taxon>Intramacronucleata</taxon>
        <taxon>Oligohymenophorea</taxon>
        <taxon>Peniculida</taxon>
        <taxon>Parameciidae</taxon>
        <taxon>Paramecium</taxon>
    </lineage>
</organism>
<proteinExistence type="predicted"/>
<dbReference type="Proteomes" id="UP000683925">
    <property type="component" value="Unassembled WGS sequence"/>
</dbReference>
<gene>
    <name evidence="1" type="ORF">POCTA_138.1.T1160031</name>
</gene>